<keyword evidence="3 4" id="KW-0067">ATP-binding</keyword>
<dbReference type="OrthoDB" id="9801938at2"/>
<dbReference type="Pfam" id="PF01812">
    <property type="entry name" value="5-FTHF_cyc-lig"/>
    <property type="match status" value="1"/>
</dbReference>
<dbReference type="InterPro" id="IPR037171">
    <property type="entry name" value="NagB/RpiA_transferase-like"/>
</dbReference>
<comment type="similarity">
    <text evidence="1 5">Belongs to the 5-formyltetrahydrofolate cyclo-ligase family.</text>
</comment>
<comment type="caution">
    <text evidence="6">The sequence shown here is derived from an EMBL/GenBank/DDBJ whole genome shotgun (WGS) entry which is preliminary data.</text>
</comment>
<keyword evidence="7" id="KW-1185">Reference proteome</keyword>
<evidence type="ECO:0000256" key="2">
    <source>
        <dbReference type="ARBA" id="ARBA00022741"/>
    </source>
</evidence>
<dbReference type="Gene3D" id="3.40.50.10420">
    <property type="entry name" value="NagB/RpiA/CoA transferase-like"/>
    <property type="match status" value="1"/>
</dbReference>
<dbReference type="GO" id="GO:0030272">
    <property type="term" value="F:5-formyltetrahydrofolate cyclo-ligase activity"/>
    <property type="evidence" value="ECO:0007669"/>
    <property type="project" value="UniProtKB-EC"/>
</dbReference>
<keyword evidence="5" id="KW-0460">Magnesium</keyword>
<dbReference type="GO" id="GO:0005524">
    <property type="term" value="F:ATP binding"/>
    <property type="evidence" value="ECO:0007669"/>
    <property type="project" value="UniProtKB-KW"/>
</dbReference>
<evidence type="ECO:0000313" key="6">
    <source>
        <dbReference type="EMBL" id="RAL22023.1"/>
    </source>
</evidence>
<dbReference type="EC" id="6.3.3.2" evidence="5"/>
<sequence>MITKKKLRAEMILVRKQLSPQYITQSSQQISEKLVQSSFFIDADVILFYMAIRSEVDLRAAMKSAWQLGKQIALPKVNPKERTMNCYRIDSFSELELGSYGIVEPPSDPTKEIDPGTIPLVIVPGVAFDPLGFRLGYGGGYYDRFFSKYTSCIRVGVAYPEQIVATVYPESHDQPMHLIVTPQQIFNV</sequence>
<keyword evidence="2 4" id="KW-0547">Nucleotide-binding</keyword>
<dbReference type="PANTHER" id="PTHR23407:SF1">
    <property type="entry name" value="5-FORMYLTETRAHYDROFOLATE CYCLO-LIGASE"/>
    <property type="match status" value="1"/>
</dbReference>
<dbReference type="PANTHER" id="PTHR23407">
    <property type="entry name" value="ATPASE INHIBITOR/5-FORMYLTETRAHYDROFOLATE CYCLO-LIGASE"/>
    <property type="match status" value="1"/>
</dbReference>
<organism evidence="6 7">
    <name type="scientific">Thermoflavimicrobium daqui</name>
    <dbReference type="NCBI Taxonomy" id="2137476"/>
    <lineage>
        <taxon>Bacteria</taxon>
        <taxon>Bacillati</taxon>
        <taxon>Bacillota</taxon>
        <taxon>Bacilli</taxon>
        <taxon>Bacillales</taxon>
        <taxon>Thermoactinomycetaceae</taxon>
        <taxon>Thermoflavimicrobium</taxon>
    </lineage>
</organism>
<proteinExistence type="inferred from homology"/>
<dbReference type="AlphaFoldDB" id="A0A364K264"/>
<dbReference type="GO" id="GO:0046872">
    <property type="term" value="F:metal ion binding"/>
    <property type="evidence" value="ECO:0007669"/>
    <property type="project" value="UniProtKB-KW"/>
</dbReference>
<accession>A0A364K264</accession>
<protein>
    <recommendedName>
        <fullName evidence="5">5-formyltetrahydrofolate cyclo-ligase</fullName>
        <ecNumber evidence="5">6.3.3.2</ecNumber>
    </recommendedName>
</protein>
<evidence type="ECO:0000313" key="7">
    <source>
        <dbReference type="Proteomes" id="UP000251213"/>
    </source>
</evidence>
<feature type="binding site" evidence="4">
    <location>
        <position position="50"/>
    </location>
    <ligand>
        <name>substrate</name>
    </ligand>
</feature>
<dbReference type="Proteomes" id="UP000251213">
    <property type="component" value="Unassembled WGS sequence"/>
</dbReference>
<dbReference type="NCBIfam" id="TIGR02727">
    <property type="entry name" value="MTHFS_bact"/>
    <property type="match status" value="1"/>
</dbReference>
<dbReference type="RefSeq" id="WP_113659866.1">
    <property type="nucleotide sequence ID" value="NZ_KZ845672.1"/>
</dbReference>
<gene>
    <name evidence="6" type="ORF">DL897_14525</name>
</gene>
<dbReference type="EMBL" id="QJKK01000010">
    <property type="protein sequence ID" value="RAL22023.1"/>
    <property type="molecule type" value="Genomic_DNA"/>
</dbReference>
<feature type="binding site" evidence="4">
    <location>
        <position position="55"/>
    </location>
    <ligand>
        <name>substrate</name>
    </ligand>
</feature>
<dbReference type="SUPFAM" id="SSF100950">
    <property type="entry name" value="NagB/RpiA/CoA transferase-like"/>
    <property type="match status" value="1"/>
</dbReference>
<dbReference type="InterPro" id="IPR002698">
    <property type="entry name" value="FTHF_cligase"/>
</dbReference>
<dbReference type="GO" id="GO:0035999">
    <property type="term" value="P:tetrahydrofolate interconversion"/>
    <property type="evidence" value="ECO:0007669"/>
    <property type="project" value="TreeGrafter"/>
</dbReference>
<reference evidence="6 7" key="1">
    <citation type="submission" date="2018-06" db="EMBL/GenBank/DDBJ databases">
        <title>Thermoflavimicrobium daqus sp. nov., a thermophilic microbe isolated from Moutai-flavour Daqu.</title>
        <authorList>
            <person name="Wang X."/>
            <person name="Zhou H."/>
        </authorList>
    </citation>
    <scope>NUCLEOTIDE SEQUENCE [LARGE SCALE GENOMIC DNA]</scope>
    <source>
        <strain evidence="6 7">FBKL4.011</strain>
    </source>
</reference>
<comment type="cofactor">
    <cofactor evidence="5">
        <name>Mg(2+)</name>
        <dbReference type="ChEBI" id="CHEBI:18420"/>
    </cofactor>
</comment>
<feature type="binding site" evidence="4">
    <location>
        <begin position="134"/>
        <end position="142"/>
    </location>
    <ligand>
        <name>ATP</name>
        <dbReference type="ChEBI" id="CHEBI:30616"/>
    </ligand>
</feature>
<evidence type="ECO:0000256" key="5">
    <source>
        <dbReference type="RuleBase" id="RU361279"/>
    </source>
</evidence>
<reference evidence="6 7" key="2">
    <citation type="submission" date="2018-06" db="EMBL/GenBank/DDBJ databases">
        <authorList>
            <person name="Zhirakovskaya E."/>
        </authorList>
    </citation>
    <scope>NUCLEOTIDE SEQUENCE [LARGE SCALE GENOMIC DNA]</scope>
    <source>
        <strain evidence="6 7">FBKL4.011</strain>
    </source>
</reference>
<name>A0A364K264_9BACL</name>
<feature type="binding site" evidence="4">
    <location>
        <begin position="4"/>
        <end position="8"/>
    </location>
    <ligand>
        <name>ATP</name>
        <dbReference type="ChEBI" id="CHEBI:30616"/>
    </ligand>
</feature>
<evidence type="ECO:0000256" key="4">
    <source>
        <dbReference type="PIRSR" id="PIRSR006806-1"/>
    </source>
</evidence>
<evidence type="ECO:0000256" key="3">
    <source>
        <dbReference type="ARBA" id="ARBA00022840"/>
    </source>
</evidence>
<comment type="catalytic activity">
    <reaction evidence="5">
        <text>(6S)-5-formyl-5,6,7,8-tetrahydrofolate + ATP = (6R)-5,10-methenyltetrahydrofolate + ADP + phosphate</text>
        <dbReference type="Rhea" id="RHEA:10488"/>
        <dbReference type="ChEBI" id="CHEBI:30616"/>
        <dbReference type="ChEBI" id="CHEBI:43474"/>
        <dbReference type="ChEBI" id="CHEBI:57455"/>
        <dbReference type="ChEBI" id="CHEBI:57457"/>
        <dbReference type="ChEBI" id="CHEBI:456216"/>
        <dbReference type="EC" id="6.3.3.2"/>
    </reaction>
</comment>
<evidence type="ECO:0000256" key="1">
    <source>
        <dbReference type="ARBA" id="ARBA00010638"/>
    </source>
</evidence>
<dbReference type="InterPro" id="IPR024185">
    <property type="entry name" value="FTHF_cligase-like_sf"/>
</dbReference>
<dbReference type="GO" id="GO:0009396">
    <property type="term" value="P:folic acid-containing compound biosynthetic process"/>
    <property type="evidence" value="ECO:0007669"/>
    <property type="project" value="TreeGrafter"/>
</dbReference>
<dbReference type="PIRSF" id="PIRSF006806">
    <property type="entry name" value="FTHF_cligase"/>
    <property type="match status" value="1"/>
</dbReference>
<keyword evidence="5" id="KW-0479">Metal-binding</keyword>
<keyword evidence="6" id="KW-0436">Ligase</keyword>